<sequence>MSKTIAETIIEKLKNLGVYEKITSITCDNASNMVKMFDSLRDGVTRLGCIAHKLHLVICNALCLWTKPQKQRPQPTKTTTTTASTNSARRTSTDNTFSALTAAISGPSVTVDGSDYSDGEDNEQHADIDMENLLLYDDSIDPSDGTSPLNNRTSPDRDDELSDTEESGGYNEIQSDDVDDPSVIEDNWAIDVHVDEINISEDFQRCIAVLMRKIRGVIKMIKKSSYLTAYVDNEKLKHGIKRSLSLDVRTRWNSTSYMLNTFLIFKPVIVNLHSEKYNLKLKTDQLLRLAGYDLSADDWNKLSTVQSVLEIFVAATTTMSASSYPTVGIGLFFIRRIKAHLEPSSTDTPMIKSLKQQLLSQMTYYFESDPEQVDALKLRAWFDPIALDVMTTKEKVALEREIKSISKNLSDNANTVPPPITTTANNATTNISPSSSTQGSTSSRKSEDPMRWFLRLTGQENSSESKQKPTSIAGEIALY</sequence>
<protein>
    <submittedName>
        <fullName evidence="2">Uncharacterized protein</fullName>
    </submittedName>
</protein>
<feature type="compositionally biased region" description="Polar residues" evidence="1">
    <location>
        <begin position="144"/>
        <end position="153"/>
    </location>
</feature>
<feature type="non-terminal residue" evidence="2">
    <location>
        <position position="479"/>
    </location>
</feature>
<evidence type="ECO:0000313" key="3">
    <source>
        <dbReference type="Proteomes" id="UP000681722"/>
    </source>
</evidence>
<dbReference type="SUPFAM" id="SSF53098">
    <property type="entry name" value="Ribonuclease H-like"/>
    <property type="match status" value="1"/>
</dbReference>
<dbReference type="EMBL" id="CAJOBC010111046">
    <property type="protein sequence ID" value="CAF4527645.1"/>
    <property type="molecule type" value="Genomic_DNA"/>
</dbReference>
<dbReference type="PANTHER" id="PTHR46169">
    <property type="entry name" value="DNA REPLICATION-RELATED ELEMENT FACTOR, ISOFORM A"/>
    <property type="match status" value="1"/>
</dbReference>
<accession>A0A8S2XZ46</accession>
<reference evidence="2" key="1">
    <citation type="submission" date="2021-02" db="EMBL/GenBank/DDBJ databases">
        <authorList>
            <person name="Nowell W R."/>
        </authorList>
    </citation>
    <scope>NUCLEOTIDE SEQUENCE</scope>
</reference>
<dbReference type="OrthoDB" id="1607513at2759"/>
<dbReference type="InterPro" id="IPR052717">
    <property type="entry name" value="Vacuolar_transposase_reg"/>
</dbReference>
<dbReference type="GO" id="GO:0006357">
    <property type="term" value="P:regulation of transcription by RNA polymerase II"/>
    <property type="evidence" value="ECO:0007669"/>
    <property type="project" value="TreeGrafter"/>
</dbReference>
<organism evidence="2 3">
    <name type="scientific">Didymodactylos carnosus</name>
    <dbReference type="NCBI Taxonomy" id="1234261"/>
    <lineage>
        <taxon>Eukaryota</taxon>
        <taxon>Metazoa</taxon>
        <taxon>Spiralia</taxon>
        <taxon>Gnathifera</taxon>
        <taxon>Rotifera</taxon>
        <taxon>Eurotatoria</taxon>
        <taxon>Bdelloidea</taxon>
        <taxon>Philodinida</taxon>
        <taxon>Philodinidae</taxon>
        <taxon>Didymodactylos</taxon>
    </lineage>
</organism>
<gene>
    <name evidence="2" type="ORF">SRO942_LOCUS46059</name>
</gene>
<feature type="compositionally biased region" description="Acidic residues" evidence="1">
    <location>
        <begin position="157"/>
        <end position="166"/>
    </location>
</feature>
<feature type="region of interest" description="Disordered" evidence="1">
    <location>
        <begin position="137"/>
        <end position="180"/>
    </location>
</feature>
<name>A0A8S2XZ46_9BILA</name>
<proteinExistence type="predicted"/>
<dbReference type="InterPro" id="IPR012337">
    <property type="entry name" value="RNaseH-like_sf"/>
</dbReference>
<feature type="region of interest" description="Disordered" evidence="1">
    <location>
        <begin position="409"/>
        <end position="479"/>
    </location>
</feature>
<evidence type="ECO:0000256" key="1">
    <source>
        <dbReference type="SAM" id="MobiDB-lite"/>
    </source>
</evidence>
<dbReference type="GO" id="GO:0005634">
    <property type="term" value="C:nucleus"/>
    <property type="evidence" value="ECO:0007669"/>
    <property type="project" value="TreeGrafter"/>
</dbReference>
<dbReference type="Proteomes" id="UP000681722">
    <property type="component" value="Unassembled WGS sequence"/>
</dbReference>
<feature type="compositionally biased region" description="Low complexity" evidence="1">
    <location>
        <begin position="421"/>
        <end position="443"/>
    </location>
</feature>
<comment type="caution">
    <text evidence="2">The sequence shown here is derived from an EMBL/GenBank/DDBJ whole genome shotgun (WGS) entry which is preliminary data.</text>
</comment>
<evidence type="ECO:0000313" key="2">
    <source>
        <dbReference type="EMBL" id="CAF4527645.1"/>
    </source>
</evidence>
<feature type="region of interest" description="Disordered" evidence="1">
    <location>
        <begin position="69"/>
        <end position="95"/>
    </location>
</feature>
<feature type="compositionally biased region" description="Polar residues" evidence="1">
    <location>
        <begin position="458"/>
        <end position="470"/>
    </location>
</feature>
<dbReference type="AlphaFoldDB" id="A0A8S2XZ46"/>
<dbReference type="PANTHER" id="PTHR46169:SF15">
    <property type="entry name" value="INNER CENTROMERE PROTEIN A-LIKE ISOFORM X1-RELATED"/>
    <property type="match status" value="1"/>
</dbReference>